<keyword evidence="2" id="KW-0012">Acyltransferase</keyword>
<dbReference type="PROSITE" id="PS51186">
    <property type="entry name" value="GNAT"/>
    <property type="match status" value="1"/>
</dbReference>
<protein>
    <submittedName>
        <fullName evidence="4">GNAT family N-acetyltransferase</fullName>
    </submittedName>
</protein>
<name>A0A2N7V988_XANCJ</name>
<dbReference type="PIRSF" id="PIRSF028520">
    <property type="entry name" value="UCP028520"/>
    <property type="match status" value="1"/>
</dbReference>
<dbReference type="Gene3D" id="3.40.630.30">
    <property type="match status" value="1"/>
</dbReference>
<dbReference type="PANTHER" id="PTHR43877:SF2">
    <property type="entry name" value="AMINOALKYLPHOSPHONATE N-ACETYLTRANSFERASE-RELATED"/>
    <property type="match status" value="1"/>
</dbReference>
<accession>A0A2N7V988</accession>
<dbReference type="GO" id="GO:0016747">
    <property type="term" value="F:acyltransferase activity, transferring groups other than amino-acyl groups"/>
    <property type="evidence" value="ECO:0007669"/>
    <property type="project" value="InterPro"/>
</dbReference>
<dbReference type="CDD" id="cd04301">
    <property type="entry name" value="NAT_SF"/>
    <property type="match status" value="1"/>
</dbReference>
<evidence type="ECO:0000259" key="3">
    <source>
        <dbReference type="PROSITE" id="PS51186"/>
    </source>
</evidence>
<dbReference type="RefSeq" id="WP_016904000.1">
    <property type="nucleotide sequence ID" value="NZ_CP012251.1"/>
</dbReference>
<dbReference type="AlphaFoldDB" id="A0A2N7V988"/>
<sequence>MSQALVRAVQPHDHRALLALNNAHATELSLLDAEGLAALLQLGWHARLVAPADGLLIALDQGAASANPNFAWMAQRFARFVYIDRIVIAAHAQRRGLARQLYDELIHAARAAGQPRLVCEVNLLPPNPASLALHLQQGFQPVGDALLGNGKHVQYLEKLL</sequence>
<reference evidence="4 6" key="1">
    <citation type="submission" date="2020-07" db="EMBL/GenBank/DDBJ databases">
        <authorList>
            <person name="Teixeira M."/>
        </authorList>
    </citation>
    <scope>NUCLEOTIDE SEQUENCE</scope>
    <source>
        <strain evidence="5">3</strain>
        <strain evidence="4">Xanthomonas arboricola pv. juglandis CPBF 427</strain>
    </source>
</reference>
<dbReference type="OrthoDB" id="6182349at2"/>
<dbReference type="PANTHER" id="PTHR43877">
    <property type="entry name" value="AMINOALKYLPHOSPHONATE N-ACETYLTRANSFERASE-RELATED-RELATED"/>
    <property type="match status" value="1"/>
</dbReference>
<dbReference type="InterPro" id="IPR016890">
    <property type="entry name" value="UCP028520"/>
</dbReference>
<evidence type="ECO:0000313" key="4">
    <source>
        <dbReference type="EMBL" id="CAD0310263.1"/>
    </source>
</evidence>
<evidence type="ECO:0000313" key="5">
    <source>
        <dbReference type="EMBL" id="CAD1786315.1"/>
    </source>
</evidence>
<proteinExistence type="predicted"/>
<evidence type="ECO:0000256" key="2">
    <source>
        <dbReference type="ARBA" id="ARBA00023315"/>
    </source>
</evidence>
<dbReference type="SUPFAM" id="SSF55729">
    <property type="entry name" value="Acyl-CoA N-acyltransferases (Nat)"/>
    <property type="match status" value="1"/>
</dbReference>
<dbReference type="InterPro" id="IPR050832">
    <property type="entry name" value="Bact_Acetyltransf"/>
</dbReference>
<dbReference type="InterPro" id="IPR000182">
    <property type="entry name" value="GNAT_dom"/>
</dbReference>
<feature type="domain" description="N-acetyltransferase" evidence="3">
    <location>
        <begin position="4"/>
        <end position="160"/>
    </location>
</feature>
<keyword evidence="1 4" id="KW-0808">Transferase</keyword>
<dbReference type="InterPro" id="IPR016181">
    <property type="entry name" value="Acyl_CoA_acyltransferase"/>
</dbReference>
<dbReference type="EMBL" id="LR824643">
    <property type="protein sequence ID" value="CAD0310263.1"/>
    <property type="molecule type" value="Genomic_DNA"/>
</dbReference>
<dbReference type="Proteomes" id="UP000514411">
    <property type="component" value="Chromosome"/>
</dbReference>
<evidence type="ECO:0000256" key="1">
    <source>
        <dbReference type="ARBA" id="ARBA00022679"/>
    </source>
</evidence>
<evidence type="ECO:0000313" key="6">
    <source>
        <dbReference type="Proteomes" id="UP000514411"/>
    </source>
</evidence>
<dbReference type="Pfam" id="PF00583">
    <property type="entry name" value="Acetyltransf_1"/>
    <property type="match status" value="1"/>
</dbReference>
<organism evidence="4">
    <name type="scientific">Xanthomonas campestris pv. juglandis</name>
    <name type="common">Xanthomonas arboricola pv. juglandis</name>
    <dbReference type="NCBI Taxonomy" id="195709"/>
    <lineage>
        <taxon>Bacteria</taxon>
        <taxon>Pseudomonadati</taxon>
        <taxon>Pseudomonadota</taxon>
        <taxon>Gammaproteobacteria</taxon>
        <taxon>Lysobacterales</taxon>
        <taxon>Lysobacteraceae</taxon>
        <taxon>Xanthomonas</taxon>
    </lineage>
</organism>
<gene>
    <name evidence="5" type="ORF">XSP_000205</name>
    <name evidence="4" type="ORF">XSP_000206</name>
</gene>
<dbReference type="EMBL" id="LR861807">
    <property type="protein sequence ID" value="CAD1786315.1"/>
    <property type="molecule type" value="Genomic_DNA"/>
</dbReference>